<organism evidence="2 3">
    <name type="scientific">Reinekea forsetii</name>
    <dbReference type="NCBI Taxonomy" id="1336806"/>
    <lineage>
        <taxon>Bacteria</taxon>
        <taxon>Pseudomonadati</taxon>
        <taxon>Pseudomonadota</taxon>
        <taxon>Gammaproteobacteria</taxon>
        <taxon>Oceanospirillales</taxon>
        <taxon>Saccharospirillaceae</taxon>
        <taxon>Reinekea</taxon>
    </lineage>
</organism>
<protein>
    <recommendedName>
        <fullName evidence="4">Outer membrane protein beta-barrel domain-containing protein</fullName>
    </recommendedName>
</protein>
<feature type="chain" id="PRO_5014758943" description="Outer membrane protein beta-barrel domain-containing protein" evidence="1">
    <location>
        <begin position="27"/>
        <end position="196"/>
    </location>
</feature>
<keyword evidence="3" id="KW-1185">Reference proteome</keyword>
<name>A0A2K8KU89_9GAMM</name>
<feature type="signal peptide" evidence="1">
    <location>
        <begin position="1"/>
        <end position="26"/>
    </location>
</feature>
<dbReference type="KEGG" id="rfo:REIFOR_03209"/>
<sequence length="196" mass="20492">MAHPTIKWLALIVWLASSALTTSASAKDTLIDLDNARVGGYGGPMFKSGQIQNEQTFEIGASGGATFTTGRHSIALGGGIYSLANELDWDIDERLEMSYGGLILGYTYNPEALAHVDTQLLLGAGGVTMVNLDGANSDGTFLVSELTTQVSVNVTDFMAIGLGASFRQTSDPGIIGLGANDLSSPGFFISFQFGSL</sequence>
<dbReference type="Proteomes" id="UP000229757">
    <property type="component" value="Chromosome"/>
</dbReference>
<evidence type="ECO:0000256" key="1">
    <source>
        <dbReference type="SAM" id="SignalP"/>
    </source>
</evidence>
<evidence type="ECO:0000313" key="3">
    <source>
        <dbReference type="Proteomes" id="UP000229757"/>
    </source>
</evidence>
<keyword evidence="1" id="KW-0732">Signal</keyword>
<dbReference type="EMBL" id="CP011797">
    <property type="protein sequence ID" value="ATX78315.1"/>
    <property type="molecule type" value="Genomic_DNA"/>
</dbReference>
<dbReference type="RefSeq" id="WP_100258513.1">
    <property type="nucleotide sequence ID" value="NZ_CP011797.1"/>
</dbReference>
<proteinExistence type="predicted"/>
<evidence type="ECO:0008006" key="4">
    <source>
        <dbReference type="Google" id="ProtNLM"/>
    </source>
</evidence>
<reference evidence="2 3" key="1">
    <citation type="journal article" date="2017" name="Environ. Microbiol.">
        <title>Genomic and physiological analyses of 'Reinekea forsetii' reveal a versatile opportunistic lifestyle during spring algae blooms.</title>
        <authorList>
            <person name="Avci B."/>
            <person name="Hahnke R.L."/>
            <person name="Chafee M."/>
            <person name="Fischer T."/>
            <person name="Gruber-Vodicka H."/>
            <person name="Tegetmeyer H.E."/>
            <person name="Harder J."/>
            <person name="Fuchs B.M."/>
            <person name="Amann R.I."/>
            <person name="Teeling H."/>
        </authorList>
    </citation>
    <scope>NUCLEOTIDE SEQUENCE [LARGE SCALE GENOMIC DNA]</scope>
    <source>
        <strain evidence="2 3">Hel1_31_D35</strain>
    </source>
</reference>
<accession>A0A2K8KU89</accession>
<gene>
    <name evidence="2" type="ORF">REIFOR_03209</name>
</gene>
<evidence type="ECO:0000313" key="2">
    <source>
        <dbReference type="EMBL" id="ATX78315.1"/>
    </source>
</evidence>
<dbReference type="AlphaFoldDB" id="A0A2K8KU89"/>
<dbReference type="OrthoDB" id="6194347at2"/>